<dbReference type="Proteomes" id="UP001156389">
    <property type="component" value="Unassembled WGS sequence"/>
</dbReference>
<sequence>MSHAVVLGGSLAGLCATAALAPHFDRVTLVERDGYPDEPLWRRGVPQSRHTHNLMAAGHRALDRLFPGVLRELRALGMVQVRMPQDMRLLMAGGWVDRFPGNHVVLSGSRDVLDWAVRRELLKLPGVEVRQQTEAVGLLESRGGTAVGGVLLKDRDGSAWAGWGEPYEWEADFVVDATGRGSQAPDWLRSLGRDAPAESVVDARCAYATCVLAPPPGHTADWKCLLIQATPEVPRSGIINPIENGRWMVSVSGMGGERPALTHRAFLDFAKGLRSTELYEAVRDAEPLGEVYGSGRTENRRRHFERVKDWPDGFLVIGDAAGAFNPAYGQGISVAALGALELRQALGRARVRDTGRLPEGFAQAMRKRIAHWVNAAWMLSGNADMAYEGATEGPLPLPARLGMRYTSRLLDVATHDPLVANALFDMTHLMAPPQAVLRPRVLNAVLRGPRQPASGTSSHGNSSHGREYA</sequence>
<accession>A0ABT2K3B1</accession>
<evidence type="ECO:0000256" key="1">
    <source>
        <dbReference type="SAM" id="MobiDB-lite"/>
    </source>
</evidence>
<dbReference type="RefSeq" id="WP_260221987.1">
    <property type="nucleotide sequence ID" value="NZ_JAJAGO010000024.1"/>
</dbReference>
<dbReference type="InterPro" id="IPR036188">
    <property type="entry name" value="FAD/NAD-bd_sf"/>
</dbReference>
<keyword evidence="4" id="KW-1185">Reference proteome</keyword>
<feature type="compositionally biased region" description="Low complexity" evidence="1">
    <location>
        <begin position="454"/>
        <end position="463"/>
    </location>
</feature>
<dbReference type="InterPro" id="IPR002938">
    <property type="entry name" value="FAD-bd"/>
</dbReference>
<reference evidence="3 4" key="1">
    <citation type="submission" date="2021-10" db="EMBL/GenBank/DDBJ databases">
        <title>Streptomyces gossypii sp. nov., isolated from soil collected from cotton field.</title>
        <authorList>
            <person name="Ge X."/>
            <person name="Chen X."/>
            <person name="Liu W."/>
        </authorList>
    </citation>
    <scope>NUCLEOTIDE SEQUENCE [LARGE SCALE GENOMIC DNA]</scope>
    <source>
        <strain evidence="3 4">N2-109</strain>
    </source>
</reference>
<evidence type="ECO:0000259" key="2">
    <source>
        <dbReference type="Pfam" id="PF01494"/>
    </source>
</evidence>
<protein>
    <recommendedName>
        <fullName evidence="2">FAD-binding domain-containing protein</fullName>
    </recommendedName>
</protein>
<evidence type="ECO:0000313" key="3">
    <source>
        <dbReference type="EMBL" id="MCT2594638.1"/>
    </source>
</evidence>
<proteinExistence type="predicted"/>
<gene>
    <name evidence="3" type="ORF">LHJ74_32810</name>
</gene>
<dbReference type="PANTHER" id="PTHR43422:SF3">
    <property type="entry name" value="THIAMINE THIAZOLE SYNTHASE"/>
    <property type="match status" value="1"/>
</dbReference>
<comment type="caution">
    <text evidence="3">The sequence shown here is derived from an EMBL/GenBank/DDBJ whole genome shotgun (WGS) entry which is preliminary data.</text>
</comment>
<name>A0ABT2K3B1_9ACTN</name>
<evidence type="ECO:0000313" key="4">
    <source>
        <dbReference type="Proteomes" id="UP001156389"/>
    </source>
</evidence>
<dbReference type="Gene3D" id="3.50.50.60">
    <property type="entry name" value="FAD/NAD(P)-binding domain"/>
    <property type="match status" value="1"/>
</dbReference>
<dbReference type="EMBL" id="JAJAGO010000024">
    <property type="protein sequence ID" value="MCT2594638.1"/>
    <property type="molecule type" value="Genomic_DNA"/>
</dbReference>
<feature type="domain" description="FAD-binding" evidence="2">
    <location>
        <begin position="4"/>
        <end position="347"/>
    </location>
</feature>
<dbReference type="Pfam" id="PF01494">
    <property type="entry name" value="FAD_binding_3"/>
    <property type="match status" value="1"/>
</dbReference>
<organism evidence="3 4">
    <name type="scientific">Streptomyces gossypii</name>
    <dbReference type="NCBI Taxonomy" id="2883101"/>
    <lineage>
        <taxon>Bacteria</taxon>
        <taxon>Bacillati</taxon>
        <taxon>Actinomycetota</taxon>
        <taxon>Actinomycetes</taxon>
        <taxon>Kitasatosporales</taxon>
        <taxon>Streptomycetaceae</taxon>
        <taxon>Streptomyces</taxon>
    </lineage>
</organism>
<dbReference type="SUPFAM" id="SSF51905">
    <property type="entry name" value="FAD/NAD(P)-binding domain"/>
    <property type="match status" value="1"/>
</dbReference>
<dbReference type="PANTHER" id="PTHR43422">
    <property type="entry name" value="THIAMINE THIAZOLE SYNTHASE"/>
    <property type="match status" value="1"/>
</dbReference>
<feature type="region of interest" description="Disordered" evidence="1">
    <location>
        <begin position="448"/>
        <end position="469"/>
    </location>
</feature>